<keyword evidence="2 4" id="KW-0479">Metal-binding</keyword>
<proteinExistence type="predicted"/>
<protein>
    <submittedName>
        <fullName evidence="6">C-type cytochrome</fullName>
    </submittedName>
</protein>
<dbReference type="InterPro" id="IPR036909">
    <property type="entry name" value="Cyt_c-like_dom_sf"/>
</dbReference>
<dbReference type="SUPFAM" id="SSF46626">
    <property type="entry name" value="Cytochrome c"/>
    <property type="match status" value="1"/>
</dbReference>
<dbReference type="PANTHER" id="PTHR35008">
    <property type="entry name" value="BLL4482 PROTEIN-RELATED"/>
    <property type="match status" value="1"/>
</dbReference>
<gene>
    <name evidence="6" type="ORF">GPA21_13045</name>
</gene>
<evidence type="ECO:0000313" key="6">
    <source>
        <dbReference type="EMBL" id="NMG03887.1"/>
    </source>
</evidence>
<evidence type="ECO:0000256" key="2">
    <source>
        <dbReference type="ARBA" id="ARBA00022723"/>
    </source>
</evidence>
<dbReference type="Proteomes" id="UP000599523">
    <property type="component" value="Unassembled WGS sequence"/>
</dbReference>
<organism evidence="6 7">
    <name type="scientific">Azoarcus taiwanensis</name>
    <dbReference type="NCBI Taxonomy" id="666964"/>
    <lineage>
        <taxon>Bacteria</taxon>
        <taxon>Pseudomonadati</taxon>
        <taxon>Pseudomonadota</taxon>
        <taxon>Betaproteobacteria</taxon>
        <taxon>Rhodocyclales</taxon>
        <taxon>Zoogloeaceae</taxon>
        <taxon>Azoarcus</taxon>
    </lineage>
</organism>
<comment type="caution">
    <text evidence="6">The sequence shown here is derived from an EMBL/GenBank/DDBJ whole genome shotgun (WGS) entry which is preliminary data.</text>
</comment>
<dbReference type="PANTHER" id="PTHR35008:SF4">
    <property type="entry name" value="BLL4482 PROTEIN"/>
    <property type="match status" value="1"/>
</dbReference>
<dbReference type="Gene3D" id="1.10.760.10">
    <property type="entry name" value="Cytochrome c-like domain"/>
    <property type="match status" value="1"/>
</dbReference>
<feature type="domain" description="Cytochrome c" evidence="5">
    <location>
        <begin position="44"/>
        <end position="143"/>
    </location>
</feature>
<name>A0A972FEL6_9RHOO</name>
<keyword evidence="1 4" id="KW-0349">Heme</keyword>
<dbReference type="RefSeq" id="WP_168988585.1">
    <property type="nucleotide sequence ID" value="NZ_CAWPHM010000309.1"/>
</dbReference>
<dbReference type="Pfam" id="PF00034">
    <property type="entry name" value="Cytochrom_C"/>
    <property type="match status" value="1"/>
</dbReference>
<dbReference type="EMBL" id="WTVM01000080">
    <property type="protein sequence ID" value="NMG03887.1"/>
    <property type="molecule type" value="Genomic_DNA"/>
</dbReference>
<evidence type="ECO:0000256" key="3">
    <source>
        <dbReference type="ARBA" id="ARBA00023004"/>
    </source>
</evidence>
<evidence type="ECO:0000256" key="4">
    <source>
        <dbReference type="PROSITE-ProRule" id="PRU00433"/>
    </source>
</evidence>
<evidence type="ECO:0000259" key="5">
    <source>
        <dbReference type="PROSITE" id="PS51007"/>
    </source>
</evidence>
<dbReference type="PROSITE" id="PS51007">
    <property type="entry name" value="CYTC"/>
    <property type="match status" value="1"/>
</dbReference>
<keyword evidence="3 4" id="KW-0408">Iron</keyword>
<dbReference type="GO" id="GO:0009055">
    <property type="term" value="F:electron transfer activity"/>
    <property type="evidence" value="ECO:0007669"/>
    <property type="project" value="InterPro"/>
</dbReference>
<dbReference type="InterPro" id="IPR009056">
    <property type="entry name" value="Cyt_c-like_dom"/>
</dbReference>
<reference evidence="6" key="1">
    <citation type="submission" date="2019-12" db="EMBL/GenBank/DDBJ databases">
        <title>Comparative genomics gives insights into the taxonomy of the Azoarcus-Aromatoleum group and reveals separate origins of nif in the plant-associated Azoarcus and non-plant-associated Aromatoleum sub-groups.</title>
        <authorList>
            <person name="Lafos M."/>
            <person name="Maluk M."/>
            <person name="Batista M."/>
            <person name="Junghare M."/>
            <person name="Carmona M."/>
            <person name="Faoro H."/>
            <person name="Cruz L.M."/>
            <person name="Battistoni F."/>
            <person name="De Souza E."/>
            <person name="Pedrosa F."/>
            <person name="Chen W.-M."/>
            <person name="Poole P.S."/>
            <person name="Dixon R.A."/>
            <person name="James E.K."/>
        </authorList>
    </citation>
    <scope>NUCLEOTIDE SEQUENCE</scope>
    <source>
        <strain evidence="6">NSC3</strain>
    </source>
</reference>
<accession>A0A972FEL6</accession>
<dbReference type="InterPro" id="IPR051459">
    <property type="entry name" value="Cytochrome_c-type_DH"/>
</dbReference>
<evidence type="ECO:0000313" key="7">
    <source>
        <dbReference type="Proteomes" id="UP000599523"/>
    </source>
</evidence>
<dbReference type="AlphaFoldDB" id="A0A972FEL6"/>
<dbReference type="GO" id="GO:0046872">
    <property type="term" value="F:metal ion binding"/>
    <property type="evidence" value="ECO:0007669"/>
    <property type="project" value="UniProtKB-KW"/>
</dbReference>
<dbReference type="GO" id="GO:0020037">
    <property type="term" value="F:heme binding"/>
    <property type="evidence" value="ECO:0007669"/>
    <property type="project" value="InterPro"/>
</dbReference>
<sequence length="156" mass="17016">MQINVDSGLSASIASALAAGLLSLSLLSGCAGDAHEGINPRDAAQVAAGERVYRTYCAVCHGAELEGQPEWRRRLPSGRLPAPPHDDTGHTWHHANAELIAMVRHGMVPPLAPEGYESDMPAYADILTDDEIRAVLAFIQSRWSDEVWALRRQMRH</sequence>
<evidence type="ECO:0000256" key="1">
    <source>
        <dbReference type="ARBA" id="ARBA00022617"/>
    </source>
</evidence>
<keyword evidence="7" id="KW-1185">Reference proteome</keyword>